<dbReference type="Proteomes" id="UP000193498">
    <property type="component" value="Unassembled WGS sequence"/>
</dbReference>
<evidence type="ECO:0000313" key="3">
    <source>
        <dbReference type="Proteomes" id="UP000193498"/>
    </source>
</evidence>
<keyword evidence="3" id="KW-1185">Reference proteome</keyword>
<dbReference type="AlphaFoldDB" id="A0A1Y1Z7H6"/>
<feature type="region of interest" description="Disordered" evidence="1">
    <location>
        <begin position="1"/>
        <end position="32"/>
    </location>
</feature>
<comment type="caution">
    <text evidence="2">The sequence shown here is derived from an EMBL/GenBank/DDBJ whole genome shotgun (WGS) entry which is preliminary data.</text>
</comment>
<gene>
    <name evidence="2" type="ORF">K493DRAFT_333258</name>
</gene>
<protein>
    <recommendedName>
        <fullName evidence="4">Chromo domain-containing protein</fullName>
    </recommendedName>
</protein>
<dbReference type="EMBL" id="MCFE01000018">
    <property type="protein sequence ID" value="ORY06203.1"/>
    <property type="molecule type" value="Genomic_DNA"/>
</dbReference>
<organism evidence="2 3">
    <name type="scientific">Basidiobolus meristosporus CBS 931.73</name>
    <dbReference type="NCBI Taxonomy" id="1314790"/>
    <lineage>
        <taxon>Eukaryota</taxon>
        <taxon>Fungi</taxon>
        <taxon>Fungi incertae sedis</taxon>
        <taxon>Zoopagomycota</taxon>
        <taxon>Entomophthoromycotina</taxon>
        <taxon>Basidiobolomycetes</taxon>
        <taxon>Basidiobolales</taxon>
        <taxon>Basidiobolaceae</taxon>
        <taxon>Basidiobolus</taxon>
    </lineage>
</organism>
<dbReference type="SUPFAM" id="SSF54160">
    <property type="entry name" value="Chromo domain-like"/>
    <property type="match status" value="1"/>
</dbReference>
<proteinExistence type="predicted"/>
<accession>A0A1Y1Z7H6</accession>
<evidence type="ECO:0000313" key="2">
    <source>
        <dbReference type="EMBL" id="ORY06203.1"/>
    </source>
</evidence>
<dbReference type="Gene3D" id="2.40.50.40">
    <property type="match status" value="1"/>
</dbReference>
<dbReference type="InterPro" id="IPR016197">
    <property type="entry name" value="Chromo-like_dom_sf"/>
</dbReference>
<name>A0A1Y1Z7H6_9FUNG</name>
<feature type="region of interest" description="Disordered" evidence="1">
    <location>
        <begin position="175"/>
        <end position="214"/>
    </location>
</feature>
<reference evidence="2 3" key="1">
    <citation type="submission" date="2016-07" db="EMBL/GenBank/DDBJ databases">
        <title>Pervasive Adenine N6-methylation of Active Genes in Fungi.</title>
        <authorList>
            <consortium name="DOE Joint Genome Institute"/>
            <person name="Mondo S.J."/>
            <person name="Dannebaum R.O."/>
            <person name="Kuo R.C."/>
            <person name="Labutti K."/>
            <person name="Haridas S."/>
            <person name="Kuo A."/>
            <person name="Salamov A."/>
            <person name="Ahrendt S.R."/>
            <person name="Lipzen A."/>
            <person name="Sullivan W."/>
            <person name="Andreopoulos W.B."/>
            <person name="Clum A."/>
            <person name="Lindquist E."/>
            <person name="Daum C."/>
            <person name="Ramamoorthy G.K."/>
            <person name="Gryganskyi A."/>
            <person name="Culley D."/>
            <person name="Magnuson J.K."/>
            <person name="James T.Y."/>
            <person name="O'Malley M.A."/>
            <person name="Stajich J.E."/>
            <person name="Spatafora J.W."/>
            <person name="Visel A."/>
            <person name="Grigoriev I.V."/>
        </authorList>
    </citation>
    <scope>NUCLEOTIDE SEQUENCE [LARGE SCALE GENOMIC DNA]</scope>
    <source>
        <strain evidence="2 3">CBS 931.73</strain>
    </source>
</reference>
<evidence type="ECO:0000256" key="1">
    <source>
        <dbReference type="SAM" id="MobiDB-lite"/>
    </source>
</evidence>
<feature type="compositionally biased region" description="Polar residues" evidence="1">
    <location>
        <begin position="183"/>
        <end position="214"/>
    </location>
</feature>
<evidence type="ECO:0008006" key="4">
    <source>
        <dbReference type="Google" id="ProtNLM"/>
    </source>
</evidence>
<dbReference type="CDD" id="cd00024">
    <property type="entry name" value="CD_CSD"/>
    <property type="match status" value="1"/>
</dbReference>
<dbReference type="InParanoid" id="A0A1Y1Z7H6"/>
<sequence>MTTHEPAICSESQVSPDSRVVRENPTRKTSGISDSAVVEIPVVSKGKSIIPSQFTSKGELSLSHEVNHGVSDKPHQLVEVEVEVSNKSPRKRQKAPSVIVEVTPTKKSGFITPRAKRTKSVTTPGKVVKITEQSRSQTGKIMYRVSWEDGSQSWESPKNLTSALDLVEKYEHSQFRRYDSPRPSISNRRQTLSRQTPTKQYLTDSSVGEFSHEQTSTSELKPLRRFLCVEVECIE</sequence>